<dbReference type="NCBIfam" id="TIGR01182">
    <property type="entry name" value="eda"/>
    <property type="match status" value="1"/>
</dbReference>
<evidence type="ECO:0000313" key="7">
    <source>
        <dbReference type="Proteomes" id="UP000677918"/>
    </source>
</evidence>
<evidence type="ECO:0000256" key="1">
    <source>
        <dbReference type="ARBA" id="ARBA00004761"/>
    </source>
</evidence>
<comment type="subunit">
    <text evidence="3">Homotrimer.</text>
</comment>
<dbReference type="RefSeq" id="WP_213410780.1">
    <property type="nucleotide sequence ID" value="NZ_BOVK01000013.1"/>
</dbReference>
<organism evidence="6 7">
    <name type="scientific">Xylanibacillus composti</name>
    <dbReference type="NCBI Taxonomy" id="1572762"/>
    <lineage>
        <taxon>Bacteria</taxon>
        <taxon>Bacillati</taxon>
        <taxon>Bacillota</taxon>
        <taxon>Bacilli</taxon>
        <taxon>Bacillales</taxon>
        <taxon>Paenibacillaceae</taxon>
        <taxon>Xylanibacillus</taxon>
    </lineage>
</organism>
<dbReference type="Proteomes" id="UP000677918">
    <property type="component" value="Unassembled WGS sequence"/>
</dbReference>
<evidence type="ECO:0000256" key="4">
    <source>
        <dbReference type="ARBA" id="ARBA00023239"/>
    </source>
</evidence>
<dbReference type="InterPro" id="IPR013785">
    <property type="entry name" value="Aldolase_TIM"/>
</dbReference>
<dbReference type="Gene3D" id="3.20.20.70">
    <property type="entry name" value="Aldolase class I"/>
    <property type="match status" value="1"/>
</dbReference>
<gene>
    <name evidence="6" type="ORF">XYCOK13_09920</name>
</gene>
<evidence type="ECO:0000313" key="6">
    <source>
        <dbReference type="EMBL" id="GIQ68168.1"/>
    </source>
</evidence>
<keyword evidence="5" id="KW-0119">Carbohydrate metabolism</keyword>
<comment type="similarity">
    <text evidence="2">Belongs to the KHG/KDPG aldolase family.</text>
</comment>
<keyword evidence="7" id="KW-1185">Reference proteome</keyword>
<name>A0A8J4H3U2_9BACL</name>
<dbReference type="PANTHER" id="PTHR30246">
    <property type="entry name" value="2-KETO-3-DEOXY-6-PHOSPHOGLUCONATE ALDOLASE"/>
    <property type="match status" value="1"/>
</dbReference>
<keyword evidence="4" id="KW-0456">Lyase</keyword>
<reference evidence="6" key="1">
    <citation type="submission" date="2021-04" db="EMBL/GenBank/DDBJ databases">
        <title>Draft genome sequence of Xylanibacillus composti strain K13.</title>
        <authorList>
            <person name="Uke A."/>
            <person name="Chhe C."/>
            <person name="Baramee S."/>
            <person name="Kosugi A."/>
        </authorList>
    </citation>
    <scope>NUCLEOTIDE SEQUENCE</scope>
    <source>
        <strain evidence="6">K13</strain>
    </source>
</reference>
<evidence type="ECO:0000256" key="5">
    <source>
        <dbReference type="ARBA" id="ARBA00023277"/>
    </source>
</evidence>
<dbReference type="SUPFAM" id="SSF51569">
    <property type="entry name" value="Aldolase"/>
    <property type="match status" value="1"/>
</dbReference>
<dbReference type="GO" id="GO:0016829">
    <property type="term" value="F:lyase activity"/>
    <property type="evidence" value="ECO:0007669"/>
    <property type="project" value="UniProtKB-KW"/>
</dbReference>
<evidence type="ECO:0000256" key="3">
    <source>
        <dbReference type="ARBA" id="ARBA00011233"/>
    </source>
</evidence>
<proteinExistence type="inferred from homology"/>
<evidence type="ECO:0000256" key="2">
    <source>
        <dbReference type="ARBA" id="ARBA00006906"/>
    </source>
</evidence>
<dbReference type="EMBL" id="BOVK01000013">
    <property type="protein sequence ID" value="GIQ68168.1"/>
    <property type="molecule type" value="Genomic_DNA"/>
</dbReference>
<protein>
    <submittedName>
        <fullName evidence="6">2-keto-3-deoxy-phosphogluconate aldolase</fullName>
    </submittedName>
</protein>
<sequence>MHKKQGIAELERTRIISIVRGIAGDDLYKLAELLLEADIPVMEVTLNSPDALAGISELQRRFGGQMYIGAGTVLDIGDAERAMEAGASFLVTPNTDEDVIQLAASRDIPIYPGAMTPTEIVRSWKAGAAAVKIFPSASIGLSYIKELQGPLSHIPMIAVGGVTAANIAEFLAAGCYAVGVGGYLADKQALAAGDTAAILQKAKELRAQADRWKQL</sequence>
<accession>A0A8J4H3U2</accession>
<dbReference type="CDD" id="cd00452">
    <property type="entry name" value="KDPG_aldolase"/>
    <property type="match status" value="1"/>
</dbReference>
<dbReference type="PANTHER" id="PTHR30246:SF1">
    <property type="entry name" value="2-DEHYDRO-3-DEOXY-6-PHOSPHOGALACTONATE ALDOLASE-RELATED"/>
    <property type="match status" value="1"/>
</dbReference>
<comment type="pathway">
    <text evidence="1">Carbohydrate acid metabolism.</text>
</comment>
<dbReference type="AlphaFoldDB" id="A0A8J4H3U2"/>
<dbReference type="Pfam" id="PF01081">
    <property type="entry name" value="Aldolase"/>
    <property type="match status" value="1"/>
</dbReference>
<comment type="caution">
    <text evidence="6">The sequence shown here is derived from an EMBL/GenBank/DDBJ whole genome shotgun (WGS) entry which is preliminary data.</text>
</comment>
<dbReference type="InterPro" id="IPR000887">
    <property type="entry name" value="Aldlse_KDPG_KHG"/>
</dbReference>